<dbReference type="PANTHER" id="PTHR30146:SF109">
    <property type="entry name" value="HTH-TYPE TRANSCRIPTIONAL REGULATOR GALS"/>
    <property type="match status" value="1"/>
</dbReference>
<evidence type="ECO:0000256" key="1">
    <source>
        <dbReference type="ARBA" id="ARBA00023015"/>
    </source>
</evidence>
<sequence length="336" mass="36932">MKNVTIKEVAAHAGMSITTVSRALNNNYPVSAEAREKIERAVAELGYRPNLVARSLKSNNTGIIGLVVADISNRFFMKAARKLEDVVSAQGYQIIYASSDGNVEKEHQILSMFEERCVDALVIASSDSSSSHLNNIAGNGTPVIAIDRKVPGLQADIVVEDNRDSSYQLVEALIQKGHTEIAVNNVLMNISSGKERLEGVRMAMQAYGLPLREEWVSRGGFTSDDARQWVKQIFAGNGLKPTAVFCANNVMTEGTLLALEELNLRIPEDVSVVSFGELPMHQLIQPQIESVVQDPFRIGQLAGELVLMRLKGEKEDFCHYELPLKLKHGNSIRSLS</sequence>
<evidence type="ECO:0000256" key="2">
    <source>
        <dbReference type="ARBA" id="ARBA00023125"/>
    </source>
</evidence>
<keyword evidence="1" id="KW-0805">Transcription regulation</keyword>
<dbReference type="PROSITE" id="PS50932">
    <property type="entry name" value="HTH_LACI_2"/>
    <property type="match status" value="1"/>
</dbReference>
<gene>
    <name evidence="5" type="ORF">DFR60_110170</name>
</gene>
<dbReference type="SMART" id="SM00354">
    <property type="entry name" value="HTH_LACI"/>
    <property type="match status" value="1"/>
</dbReference>
<dbReference type="InterPro" id="IPR000843">
    <property type="entry name" value="HTH_LacI"/>
</dbReference>
<dbReference type="CDD" id="cd01392">
    <property type="entry name" value="HTH_LacI"/>
    <property type="match status" value="1"/>
</dbReference>
<feature type="domain" description="HTH lacI-type" evidence="4">
    <location>
        <begin position="4"/>
        <end position="58"/>
    </location>
</feature>
<dbReference type="SUPFAM" id="SSF53822">
    <property type="entry name" value="Periplasmic binding protein-like I"/>
    <property type="match status" value="1"/>
</dbReference>
<keyword evidence="2" id="KW-0238">DNA-binding</keyword>
<proteinExistence type="predicted"/>
<dbReference type="RefSeq" id="WP_110324291.1">
    <property type="nucleotide sequence ID" value="NZ_QJKD01000010.1"/>
</dbReference>
<reference evidence="5 6" key="1">
    <citation type="submission" date="2018-05" db="EMBL/GenBank/DDBJ databases">
        <title>Genomic Encyclopedia of Type Strains, Phase IV (KMG-IV): sequencing the most valuable type-strain genomes for metagenomic binning, comparative biology and taxonomic classification.</title>
        <authorList>
            <person name="Goeker M."/>
        </authorList>
    </citation>
    <scope>NUCLEOTIDE SEQUENCE [LARGE SCALE GENOMIC DNA]</scope>
    <source>
        <strain evidence="5 6">DSM 24995</strain>
    </source>
</reference>
<dbReference type="CDD" id="cd06267">
    <property type="entry name" value="PBP1_LacI_sugar_binding-like"/>
    <property type="match status" value="1"/>
</dbReference>
<keyword evidence="3" id="KW-0804">Transcription</keyword>
<evidence type="ECO:0000259" key="4">
    <source>
        <dbReference type="PROSITE" id="PS50932"/>
    </source>
</evidence>
<dbReference type="GO" id="GO:0003700">
    <property type="term" value="F:DNA-binding transcription factor activity"/>
    <property type="evidence" value="ECO:0007669"/>
    <property type="project" value="TreeGrafter"/>
</dbReference>
<dbReference type="Pfam" id="PF00532">
    <property type="entry name" value="Peripla_BP_1"/>
    <property type="match status" value="1"/>
</dbReference>
<dbReference type="Gene3D" id="1.10.260.40">
    <property type="entry name" value="lambda repressor-like DNA-binding domains"/>
    <property type="match status" value="1"/>
</dbReference>
<dbReference type="InterPro" id="IPR010982">
    <property type="entry name" value="Lambda_DNA-bd_dom_sf"/>
</dbReference>
<dbReference type="AlphaFoldDB" id="A0A2V3Y000"/>
<protein>
    <submittedName>
        <fullName evidence="5">LacI family transcriptional regulator</fullName>
    </submittedName>
</protein>
<dbReference type="GO" id="GO:0000976">
    <property type="term" value="F:transcription cis-regulatory region binding"/>
    <property type="evidence" value="ECO:0007669"/>
    <property type="project" value="TreeGrafter"/>
</dbReference>
<dbReference type="PANTHER" id="PTHR30146">
    <property type="entry name" value="LACI-RELATED TRANSCRIPTIONAL REPRESSOR"/>
    <property type="match status" value="1"/>
</dbReference>
<dbReference type="Proteomes" id="UP000248057">
    <property type="component" value="Unassembled WGS sequence"/>
</dbReference>
<evidence type="ECO:0000313" key="5">
    <source>
        <dbReference type="EMBL" id="PXX51463.1"/>
    </source>
</evidence>
<dbReference type="Pfam" id="PF00356">
    <property type="entry name" value="LacI"/>
    <property type="match status" value="1"/>
</dbReference>
<dbReference type="Gene3D" id="3.40.50.2300">
    <property type="match status" value="2"/>
</dbReference>
<accession>A0A2V3Y000</accession>
<name>A0A2V3Y000_9FIRM</name>
<evidence type="ECO:0000313" key="6">
    <source>
        <dbReference type="Proteomes" id="UP000248057"/>
    </source>
</evidence>
<organism evidence="5 6">
    <name type="scientific">Hungatella effluvii</name>
    <dbReference type="NCBI Taxonomy" id="1096246"/>
    <lineage>
        <taxon>Bacteria</taxon>
        <taxon>Bacillati</taxon>
        <taxon>Bacillota</taxon>
        <taxon>Clostridia</taxon>
        <taxon>Lachnospirales</taxon>
        <taxon>Lachnospiraceae</taxon>
        <taxon>Hungatella</taxon>
    </lineage>
</organism>
<dbReference type="EMBL" id="QJKD01000010">
    <property type="protein sequence ID" value="PXX51463.1"/>
    <property type="molecule type" value="Genomic_DNA"/>
</dbReference>
<evidence type="ECO:0000256" key="3">
    <source>
        <dbReference type="ARBA" id="ARBA00023163"/>
    </source>
</evidence>
<dbReference type="SUPFAM" id="SSF47413">
    <property type="entry name" value="lambda repressor-like DNA-binding domains"/>
    <property type="match status" value="1"/>
</dbReference>
<dbReference type="InterPro" id="IPR028082">
    <property type="entry name" value="Peripla_BP_I"/>
</dbReference>
<keyword evidence="6" id="KW-1185">Reference proteome</keyword>
<dbReference type="InterPro" id="IPR001761">
    <property type="entry name" value="Peripla_BP/Lac1_sug-bd_dom"/>
</dbReference>
<comment type="caution">
    <text evidence="5">The sequence shown here is derived from an EMBL/GenBank/DDBJ whole genome shotgun (WGS) entry which is preliminary data.</text>
</comment>
<dbReference type="GeneID" id="86063030"/>